<feature type="chain" id="PRO_5034127266" description="Chitin-binding type-1 domain-containing protein" evidence="1">
    <location>
        <begin position="22"/>
        <end position="239"/>
    </location>
</feature>
<sequence length="239" mass="26513">MFRFILTTITLSSLFIVNSTALEPTDTLEPFEGKLRPLGVTPANLLEKRYCDGAPYSNTICCGAYYYCFDYEVCCDSYYCCPSGTTCLGGLLCSPYGNNNPPPAASTTVYTITEKPAVPSTTYVPYYSTYDFTITWYYWYYYYIYDYVIEASTVTSSYVTTHTFIYITATDSVAAQSSFSAYVFFEGQYGIGCCSDGVTDWGVGDFEWERSSSHGFINGWDGCSGGWRAGSCRCGGGFV</sequence>
<name>A0A8E2E9D7_9PEZI</name>
<accession>A0A8E2E9D7</accession>
<reference evidence="2 3" key="1">
    <citation type="journal article" date="2016" name="Nat. Commun.">
        <title>Ectomycorrhizal ecology is imprinted in the genome of the dominant symbiotic fungus Cenococcum geophilum.</title>
        <authorList>
            <consortium name="DOE Joint Genome Institute"/>
            <person name="Peter M."/>
            <person name="Kohler A."/>
            <person name="Ohm R.A."/>
            <person name="Kuo A."/>
            <person name="Krutzmann J."/>
            <person name="Morin E."/>
            <person name="Arend M."/>
            <person name="Barry K.W."/>
            <person name="Binder M."/>
            <person name="Choi C."/>
            <person name="Clum A."/>
            <person name="Copeland A."/>
            <person name="Grisel N."/>
            <person name="Haridas S."/>
            <person name="Kipfer T."/>
            <person name="LaButti K."/>
            <person name="Lindquist E."/>
            <person name="Lipzen A."/>
            <person name="Maire R."/>
            <person name="Meier B."/>
            <person name="Mihaltcheva S."/>
            <person name="Molinier V."/>
            <person name="Murat C."/>
            <person name="Poggeler S."/>
            <person name="Quandt C.A."/>
            <person name="Sperisen C."/>
            <person name="Tritt A."/>
            <person name="Tisserant E."/>
            <person name="Crous P.W."/>
            <person name="Henrissat B."/>
            <person name="Nehls U."/>
            <person name="Egli S."/>
            <person name="Spatafora J.W."/>
            <person name="Grigoriev I.V."/>
            <person name="Martin F.M."/>
        </authorList>
    </citation>
    <scope>NUCLEOTIDE SEQUENCE [LARGE SCALE GENOMIC DNA]</scope>
    <source>
        <strain evidence="2 3">CBS 459.81</strain>
    </source>
</reference>
<evidence type="ECO:0000256" key="1">
    <source>
        <dbReference type="SAM" id="SignalP"/>
    </source>
</evidence>
<evidence type="ECO:0008006" key="4">
    <source>
        <dbReference type="Google" id="ProtNLM"/>
    </source>
</evidence>
<proteinExistence type="predicted"/>
<protein>
    <recommendedName>
        <fullName evidence="4">Chitin-binding type-1 domain-containing protein</fullName>
    </recommendedName>
</protein>
<evidence type="ECO:0000313" key="3">
    <source>
        <dbReference type="Proteomes" id="UP000250266"/>
    </source>
</evidence>
<dbReference type="AlphaFoldDB" id="A0A8E2E9D7"/>
<dbReference type="EMBL" id="KV744985">
    <property type="protein sequence ID" value="OCK79846.1"/>
    <property type="molecule type" value="Genomic_DNA"/>
</dbReference>
<evidence type="ECO:0000313" key="2">
    <source>
        <dbReference type="EMBL" id="OCK79846.1"/>
    </source>
</evidence>
<gene>
    <name evidence="2" type="ORF">K432DRAFT_454276</name>
</gene>
<organism evidence="2 3">
    <name type="scientific">Lepidopterella palustris CBS 459.81</name>
    <dbReference type="NCBI Taxonomy" id="1314670"/>
    <lineage>
        <taxon>Eukaryota</taxon>
        <taxon>Fungi</taxon>
        <taxon>Dikarya</taxon>
        <taxon>Ascomycota</taxon>
        <taxon>Pezizomycotina</taxon>
        <taxon>Dothideomycetes</taxon>
        <taxon>Pleosporomycetidae</taxon>
        <taxon>Mytilinidiales</taxon>
        <taxon>Argynnaceae</taxon>
        <taxon>Lepidopterella</taxon>
    </lineage>
</organism>
<keyword evidence="3" id="KW-1185">Reference proteome</keyword>
<dbReference type="Proteomes" id="UP000250266">
    <property type="component" value="Unassembled WGS sequence"/>
</dbReference>
<keyword evidence="1" id="KW-0732">Signal</keyword>
<feature type="signal peptide" evidence="1">
    <location>
        <begin position="1"/>
        <end position="21"/>
    </location>
</feature>